<dbReference type="EMBL" id="VSRR010110407">
    <property type="protein sequence ID" value="MPC97533.1"/>
    <property type="molecule type" value="Genomic_DNA"/>
</dbReference>
<proteinExistence type="predicted"/>
<feature type="transmembrane region" description="Helical" evidence="1">
    <location>
        <begin position="21"/>
        <end position="40"/>
    </location>
</feature>
<keyword evidence="3" id="KW-1185">Reference proteome</keyword>
<keyword evidence="1" id="KW-1133">Transmembrane helix</keyword>
<evidence type="ECO:0000313" key="2">
    <source>
        <dbReference type="EMBL" id="MPC97533.1"/>
    </source>
</evidence>
<reference evidence="2 3" key="1">
    <citation type="submission" date="2019-05" db="EMBL/GenBank/DDBJ databases">
        <title>Another draft genome of Portunus trituberculatus and its Hox gene families provides insights of decapod evolution.</title>
        <authorList>
            <person name="Jeong J.-H."/>
            <person name="Song I."/>
            <person name="Kim S."/>
            <person name="Choi T."/>
            <person name="Kim D."/>
            <person name="Ryu S."/>
            <person name="Kim W."/>
        </authorList>
    </citation>
    <scope>NUCLEOTIDE SEQUENCE [LARGE SCALE GENOMIC DNA]</scope>
    <source>
        <tissue evidence="2">Muscle</tissue>
    </source>
</reference>
<sequence length="195" mass="21262">MAALHSDSAKTTQLSPSLGPSHCDLLLLLLLFLSLSLYYARQIQRRGGVLVLSLKTPASSAPTISSPFPNPFSLLPSMFVFLLSPPSVLYPSVFAFYLLTSSFSSSSSSLSPFLFLRPPQRCTVPDPRWLGPPLCPDNNIKVTASFTRVGLTLGRSLLPLGRRVFCKAFIHSVPSTIRDPAMTKAFLLLLLLLIV</sequence>
<gene>
    <name evidence="2" type="ORF">E2C01_092852</name>
</gene>
<keyword evidence="1" id="KW-0812">Transmembrane</keyword>
<protein>
    <submittedName>
        <fullName evidence="2">Uncharacterized protein</fullName>
    </submittedName>
</protein>
<dbReference type="AlphaFoldDB" id="A0A5B7JT04"/>
<dbReference type="Proteomes" id="UP000324222">
    <property type="component" value="Unassembled WGS sequence"/>
</dbReference>
<keyword evidence="1" id="KW-0472">Membrane</keyword>
<name>A0A5B7JT04_PORTR</name>
<accession>A0A5B7JT04</accession>
<evidence type="ECO:0000256" key="1">
    <source>
        <dbReference type="SAM" id="Phobius"/>
    </source>
</evidence>
<evidence type="ECO:0000313" key="3">
    <source>
        <dbReference type="Proteomes" id="UP000324222"/>
    </source>
</evidence>
<comment type="caution">
    <text evidence="2">The sequence shown here is derived from an EMBL/GenBank/DDBJ whole genome shotgun (WGS) entry which is preliminary data.</text>
</comment>
<organism evidence="2 3">
    <name type="scientific">Portunus trituberculatus</name>
    <name type="common">Swimming crab</name>
    <name type="synonym">Neptunus trituberculatus</name>
    <dbReference type="NCBI Taxonomy" id="210409"/>
    <lineage>
        <taxon>Eukaryota</taxon>
        <taxon>Metazoa</taxon>
        <taxon>Ecdysozoa</taxon>
        <taxon>Arthropoda</taxon>
        <taxon>Crustacea</taxon>
        <taxon>Multicrustacea</taxon>
        <taxon>Malacostraca</taxon>
        <taxon>Eumalacostraca</taxon>
        <taxon>Eucarida</taxon>
        <taxon>Decapoda</taxon>
        <taxon>Pleocyemata</taxon>
        <taxon>Brachyura</taxon>
        <taxon>Eubrachyura</taxon>
        <taxon>Portunoidea</taxon>
        <taxon>Portunidae</taxon>
        <taxon>Portuninae</taxon>
        <taxon>Portunus</taxon>
    </lineage>
</organism>